<organism evidence="2 3">
    <name type="scientific">Acanthamoeba castellanii (strain ATCC 30010 / Neff)</name>
    <dbReference type="NCBI Taxonomy" id="1257118"/>
    <lineage>
        <taxon>Eukaryota</taxon>
        <taxon>Amoebozoa</taxon>
        <taxon>Discosea</taxon>
        <taxon>Longamoebia</taxon>
        <taxon>Centramoebida</taxon>
        <taxon>Acanthamoebidae</taxon>
        <taxon>Acanthamoeba</taxon>
    </lineage>
</organism>
<dbReference type="PANTHER" id="PTHR43036">
    <property type="entry name" value="OSJNBB0011N17.9 PROTEIN"/>
    <property type="match status" value="1"/>
</dbReference>
<dbReference type="OrthoDB" id="2013972at2759"/>
<evidence type="ECO:0000313" key="3">
    <source>
        <dbReference type="Proteomes" id="UP000011083"/>
    </source>
</evidence>
<evidence type="ECO:0000259" key="1">
    <source>
        <dbReference type="Pfam" id="PF08241"/>
    </source>
</evidence>
<dbReference type="InterPro" id="IPR013216">
    <property type="entry name" value="Methyltransf_11"/>
</dbReference>
<protein>
    <submittedName>
        <fullName evidence="2">Ubiquinone/menaquinone biosynthesis methyltransferaselike protein</fullName>
    </submittedName>
</protein>
<keyword evidence="3" id="KW-1185">Reference proteome</keyword>
<dbReference type="KEGG" id="acan:ACA1_383690"/>
<keyword evidence="2" id="KW-0830">Ubiquinone</keyword>
<keyword evidence="2" id="KW-0808">Transferase</keyword>
<dbReference type="GeneID" id="14917460"/>
<dbReference type="AlphaFoldDB" id="L8GXM4"/>
<dbReference type="RefSeq" id="XP_004338849.1">
    <property type="nucleotide sequence ID" value="XM_004338801.1"/>
</dbReference>
<dbReference type="PANTHER" id="PTHR43036:SF2">
    <property type="entry name" value="OS04G0481300 PROTEIN"/>
    <property type="match status" value="1"/>
</dbReference>
<accession>L8GXM4</accession>
<feature type="domain" description="Methyltransferase type 11" evidence="1">
    <location>
        <begin position="81"/>
        <end position="152"/>
    </location>
</feature>
<dbReference type="GO" id="GO:0008757">
    <property type="term" value="F:S-adenosylmethionine-dependent methyltransferase activity"/>
    <property type="evidence" value="ECO:0007669"/>
    <property type="project" value="InterPro"/>
</dbReference>
<dbReference type="EMBL" id="KB007982">
    <property type="protein sequence ID" value="ELR16836.1"/>
    <property type="molecule type" value="Genomic_DNA"/>
</dbReference>
<dbReference type="Proteomes" id="UP000011083">
    <property type="component" value="Unassembled WGS sequence"/>
</dbReference>
<reference evidence="2 3" key="1">
    <citation type="journal article" date="2013" name="Genome Biol.">
        <title>Genome of Acanthamoeba castellanii highlights extensive lateral gene transfer and early evolution of tyrosine kinase signaling.</title>
        <authorList>
            <person name="Clarke M."/>
            <person name="Lohan A.J."/>
            <person name="Liu B."/>
            <person name="Lagkouvardos I."/>
            <person name="Roy S."/>
            <person name="Zafar N."/>
            <person name="Bertelli C."/>
            <person name="Schilde C."/>
            <person name="Kianianmomeni A."/>
            <person name="Burglin T.R."/>
            <person name="Frech C."/>
            <person name="Turcotte B."/>
            <person name="Kopec K.O."/>
            <person name="Synnott J.M."/>
            <person name="Choo C."/>
            <person name="Paponov I."/>
            <person name="Finkler A."/>
            <person name="Soon Heng Tan C."/>
            <person name="Hutchins A.P."/>
            <person name="Weinmeier T."/>
            <person name="Rattei T."/>
            <person name="Chu J.S."/>
            <person name="Gimenez G."/>
            <person name="Irimia M."/>
            <person name="Rigden D.J."/>
            <person name="Fitzpatrick D.A."/>
            <person name="Lorenzo-Morales J."/>
            <person name="Bateman A."/>
            <person name="Chiu C.H."/>
            <person name="Tang P."/>
            <person name="Hegemann P."/>
            <person name="Fromm H."/>
            <person name="Raoult D."/>
            <person name="Greub G."/>
            <person name="Miranda-Saavedra D."/>
            <person name="Chen N."/>
            <person name="Nash P."/>
            <person name="Ginger M.L."/>
            <person name="Horn M."/>
            <person name="Schaap P."/>
            <person name="Caler L."/>
            <person name="Loftus B."/>
        </authorList>
    </citation>
    <scope>NUCLEOTIDE SEQUENCE [LARGE SCALE GENOMIC DNA]</scope>
    <source>
        <strain evidence="2 3">Neff</strain>
    </source>
</reference>
<proteinExistence type="predicted"/>
<name>L8GXM4_ACACF</name>
<evidence type="ECO:0000313" key="2">
    <source>
        <dbReference type="EMBL" id="ELR16836.1"/>
    </source>
</evidence>
<gene>
    <name evidence="2" type="ORF">ACA1_383690</name>
</gene>
<dbReference type="Pfam" id="PF08241">
    <property type="entry name" value="Methyltransf_11"/>
    <property type="match status" value="1"/>
</dbReference>
<dbReference type="SUPFAM" id="SSF53335">
    <property type="entry name" value="S-adenosyl-L-methionine-dependent methyltransferases"/>
    <property type="match status" value="1"/>
</dbReference>
<dbReference type="Gene3D" id="3.40.50.150">
    <property type="entry name" value="Vaccinia Virus protein VP39"/>
    <property type="match status" value="1"/>
</dbReference>
<dbReference type="InterPro" id="IPR029063">
    <property type="entry name" value="SAM-dependent_MTases_sf"/>
</dbReference>
<dbReference type="VEuPathDB" id="AmoebaDB:ACA1_383690"/>
<dbReference type="GO" id="GO:0032259">
    <property type="term" value="P:methylation"/>
    <property type="evidence" value="ECO:0007669"/>
    <property type="project" value="UniProtKB-KW"/>
</dbReference>
<sequence>MSKREDEQHLASSVPEAAALYGDEQPDSLFYEEPRVNVHHIDDAARAAVQRHYLTLIEPYHGEASVLDLMSSWTSHLPDDLKVKRLVGVGMNEEELRANPLLTERRVLDLNQEQVELPFDNDSFDVVLCSVSVDYLTRPMGVFKEVHRLQQPMLPEKVIDIWLHISDRERVYLVGSYFHYTPGFAPPESLDISPHPGETDPMYVVQARKVPYCP</sequence>
<keyword evidence="2" id="KW-0489">Methyltransferase</keyword>